<organism evidence="2 3">
    <name type="scientific">Afipia broomeae ATCC 49717</name>
    <dbReference type="NCBI Taxonomy" id="883078"/>
    <lineage>
        <taxon>Bacteria</taxon>
        <taxon>Pseudomonadati</taxon>
        <taxon>Pseudomonadota</taxon>
        <taxon>Alphaproteobacteria</taxon>
        <taxon>Hyphomicrobiales</taxon>
        <taxon>Nitrobacteraceae</taxon>
        <taxon>Afipia</taxon>
    </lineage>
</organism>
<comment type="caution">
    <text evidence="2">The sequence shown here is derived from an EMBL/GenBank/DDBJ whole genome shotgun (WGS) entry which is preliminary data.</text>
</comment>
<proteinExistence type="predicted"/>
<accession>K8PEH3</accession>
<keyword evidence="3" id="KW-1185">Reference proteome</keyword>
<dbReference type="EMBL" id="AGWX01000004">
    <property type="protein sequence ID" value="EKS36733.1"/>
    <property type="molecule type" value="Genomic_DNA"/>
</dbReference>
<name>K8PEH3_9BRAD</name>
<feature type="transmembrane region" description="Helical" evidence="1">
    <location>
        <begin position="6"/>
        <end position="26"/>
    </location>
</feature>
<dbReference type="AlphaFoldDB" id="K8PEH3"/>
<reference evidence="2 3" key="1">
    <citation type="submission" date="2012-04" db="EMBL/GenBank/DDBJ databases">
        <title>The Genome Sequence of Afipia broomeae ATCC 49717.</title>
        <authorList>
            <consortium name="The Broad Institute Genome Sequencing Platform"/>
            <person name="Earl A."/>
            <person name="Ward D."/>
            <person name="Feldgarden M."/>
            <person name="Gevers D."/>
            <person name="Huys G."/>
            <person name="Walker B."/>
            <person name="Young S.K."/>
            <person name="Zeng Q."/>
            <person name="Gargeya S."/>
            <person name="Fitzgerald M."/>
            <person name="Haas B."/>
            <person name="Abouelleil A."/>
            <person name="Alvarado L."/>
            <person name="Arachchi H.M."/>
            <person name="Berlin A."/>
            <person name="Chapman S.B."/>
            <person name="Goldberg J."/>
            <person name="Griggs A."/>
            <person name="Gujja S."/>
            <person name="Hansen M."/>
            <person name="Howarth C."/>
            <person name="Imamovic A."/>
            <person name="Larimer J."/>
            <person name="McCowen C."/>
            <person name="Montmayeur A."/>
            <person name="Murphy C."/>
            <person name="Neiman D."/>
            <person name="Pearson M."/>
            <person name="Priest M."/>
            <person name="Roberts A."/>
            <person name="Saif S."/>
            <person name="Shea T."/>
            <person name="Sisk P."/>
            <person name="Sykes S."/>
            <person name="Wortman J."/>
            <person name="Nusbaum C."/>
            <person name="Birren B."/>
        </authorList>
    </citation>
    <scope>NUCLEOTIDE SEQUENCE [LARGE SCALE GENOMIC DNA]</scope>
    <source>
        <strain evidence="2 3">ATCC 49717</strain>
    </source>
</reference>
<evidence type="ECO:0000256" key="1">
    <source>
        <dbReference type="SAM" id="Phobius"/>
    </source>
</evidence>
<evidence type="ECO:0000313" key="2">
    <source>
        <dbReference type="EMBL" id="EKS36733.1"/>
    </source>
</evidence>
<protein>
    <submittedName>
        <fullName evidence="2">Uncharacterized protein</fullName>
    </submittedName>
</protein>
<keyword evidence="1" id="KW-0472">Membrane</keyword>
<dbReference type="HOGENOM" id="CLU_3380140_0_0_5"/>
<keyword evidence="1" id="KW-0812">Transmembrane</keyword>
<keyword evidence="1" id="KW-1133">Transmembrane helix</keyword>
<dbReference type="Proteomes" id="UP000001096">
    <property type="component" value="Unassembled WGS sequence"/>
</dbReference>
<evidence type="ECO:0000313" key="3">
    <source>
        <dbReference type="Proteomes" id="UP000001096"/>
    </source>
</evidence>
<gene>
    <name evidence="2" type="ORF">HMPREF9695_03151</name>
</gene>
<sequence>MPTDTILAIVPVILLFAFFAATMVWADIYSRKQ</sequence>